<dbReference type="KEGG" id="vin:AKJ08_1917"/>
<keyword evidence="2 8" id="KW-0436">Ligase</keyword>
<comment type="subunit">
    <text evidence="8">Tetramer of two alpha and two beta subunits.</text>
</comment>
<dbReference type="Proteomes" id="UP000055590">
    <property type="component" value="Chromosome"/>
</dbReference>
<protein>
    <recommendedName>
        <fullName evidence="8">Glycine--tRNA ligase beta subunit</fullName>
        <ecNumber evidence="8">6.1.1.14</ecNumber>
    </recommendedName>
    <alternativeName>
        <fullName evidence="8">Glycyl-tRNA synthetase beta subunit</fullName>
        <shortName evidence="8">GlyRS</shortName>
    </alternativeName>
</protein>
<evidence type="ECO:0000256" key="2">
    <source>
        <dbReference type="ARBA" id="ARBA00022598"/>
    </source>
</evidence>
<comment type="subcellular location">
    <subcellularLocation>
        <location evidence="8">Cytoplasm</location>
    </subcellularLocation>
</comment>
<reference evidence="9 10" key="1">
    <citation type="submission" date="2015-08" db="EMBL/GenBank/DDBJ databases">
        <authorList>
            <person name="Babu N.S."/>
            <person name="Beckwith C.J."/>
            <person name="Beseler K.G."/>
            <person name="Brison A."/>
            <person name="Carone J.V."/>
            <person name="Caskin T.P."/>
            <person name="Diamond M."/>
            <person name="Durham M.E."/>
            <person name="Foxe J.M."/>
            <person name="Go M."/>
            <person name="Henderson B.A."/>
            <person name="Jones I.B."/>
            <person name="McGettigan J.A."/>
            <person name="Micheletti S.J."/>
            <person name="Nasrallah M.E."/>
            <person name="Ortiz D."/>
            <person name="Piller C.R."/>
            <person name="Privatt S.R."/>
            <person name="Schneider S.L."/>
            <person name="Sharp S."/>
            <person name="Smith T.C."/>
            <person name="Stanton J.D."/>
            <person name="Ullery H.E."/>
            <person name="Wilson R.J."/>
            <person name="Serrano M.G."/>
            <person name="Buck G."/>
            <person name="Lee V."/>
            <person name="Wang Y."/>
            <person name="Carvalho R."/>
            <person name="Voegtly L."/>
            <person name="Shi R."/>
            <person name="Duckworth R."/>
            <person name="Johnson A."/>
            <person name="Loviza R."/>
            <person name="Walstead R."/>
            <person name="Shah Z."/>
            <person name="Kiflezghi M."/>
            <person name="Wade K."/>
            <person name="Ball S.L."/>
            <person name="Bradley K.W."/>
            <person name="Asai D.J."/>
            <person name="Bowman C.A."/>
            <person name="Russell D.A."/>
            <person name="Pope W.H."/>
            <person name="Jacobs-Sera D."/>
            <person name="Hendrix R.W."/>
            <person name="Hatfull G.F."/>
        </authorList>
    </citation>
    <scope>NUCLEOTIDE SEQUENCE [LARGE SCALE GENOMIC DNA]</scope>
    <source>
        <strain evidence="9 10">DSM 27710</strain>
    </source>
</reference>
<evidence type="ECO:0000256" key="8">
    <source>
        <dbReference type="HAMAP-Rule" id="MF_00255"/>
    </source>
</evidence>
<keyword evidence="8" id="KW-0963">Cytoplasm</keyword>
<dbReference type="InterPro" id="IPR006194">
    <property type="entry name" value="Gly-tRNA-synth_heterodimer"/>
</dbReference>
<name>A0A0K1PDD2_9BACT</name>
<evidence type="ECO:0000313" key="9">
    <source>
        <dbReference type="EMBL" id="AKU91530.1"/>
    </source>
</evidence>
<dbReference type="RefSeq" id="WP_050725829.1">
    <property type="nucleotide sequence ID" value="NZ_CP012332.1"/>
</dbReference>
<dbReference type="GO" id="GO:0004820">
    <property type="term" value="F:glycine-tRNA ligase activity"/>
    <property type="evidence" value="ECO:0007669"/>
    <property type="project" value="UniProtKB-UniRule"/>
</dbReference>
<dbReference type="PRINTS" id="PR01045">
    <property type="entry name" value="TRNASYNTHGB"/>
</dbReference>
<dbReference type="GO" id="GO:0006426">
    <property type="term" value="P:glycyl-tRNA aminoacylation"/>
    <property type="evidence" value="ECO:0007669"/>
    <property type="project" value="UniProtKB-UniRule"/>
</dbReference>
<comment type="similarity">
    <text evidence="1 8">Belongs to the class-II aminoacyl-tRNA synthetase family.</text>
</comment>
<dbReference type="EC" id="6.1.1.14" evidence="8"/>
<comment type="catalytic activity">
    <reaction evidence="7 8">
        <text>tRNA(Gly) + glycine + ATP = glycyl-tRNA(Gly) + AMP + diphosphate</text>
        <dbReference type="Rhea" id="RHEA:16013"/>
        <dbReference type="Rhea" id="RHEA-COMP:9664"/>
        <dbReference type="Rhea" id="RHEA-COMP:9683"/>
        <dbReference type="ChEBI" id="CHEBI:30616"/>
        <dbReference type="ChEBI" id="CHEBI:33019"/>
        <dbReference type="ChEBI" id="CHEBI:57305"/>
        <dbReference type="ChEBI" id="CHEBI:78442"/>
        <dbReference type="ChEBI" id="CHEBI:78522"/>
        <dbReference type="ChEBI" id="CHEBI:456215"/>
        <dbReference type="EC" id="6.1.1.14"/>
    </reaction>
</comment>
<evidence type="ECO:0000256" key="6">
    <source>
        <dbReference type="ARBA" id="ARBA00023146"/>
    </source>
</evidence>
<evidence type="ECO:0000313" key="10">
    <source>
        <dbReference type="Proteomes" id="UP000055590"/>
    </source>
</evidence>
<dbReference type="HAMAP" id="MF_00255">
    <property type="entry name" value="Gly_tRNA_synth_beta"/>
    <property type="match status" value="1"/>
</dbReference>
<dbReference type="PANTHER" id="PTHR30075:SF2">
    <property type="entry name" value="GLYCINE--TRNA LIGASE, CHLOROPLASTIC_MITOCHONDRIAL 2"/>
    <property type="match status" value="1"/>
</dbReference>
<sequence length="698" mass="75823">MAGDLLLEIGTEEIPAAFFPSCLQDLERLIVEGLAKARLGHGTARTFGTPRRLAVWIRDVAEGQEDVSRDELGPPVKAAYDADGNPTKAALSFAQKTGVDVAKLERRATPKGEYLCARVEERGLPALEVLPGVLLEAVRGISWRKTMRWGDVQDAYARPLHWILTRFGDDVVPLRFAEVDSGGVTFGHRFLSSGPIEIGSPARYVEALRAAEVIVDPVERREAVRKAATAGAAEAGGALLADEELVEHVTWLVERPSHIVGGFDPAYLELPREVLVSEMKGHQKYFSVTNSDATALLPAFVAIANTPVKDPALARRGFERVLNARLSDGRFFFDEDRKVPLVDRVERLGKVTFQHKLGSILDKVERFRADARWLAEALGLDAAKREHVERAATLAKADLVTGMVGEFPELQGAMGREYALASGEPEEVARAIFEHYLPRGAGDVLPSSEVGAVVGIADRIDTIAGIFGIGKPPTGAADPFALRRACLGIVHVVLHAGFRFSLAALVDQALSQLEGRLTLPAGEVRGQVLDFFRARLKNLWSESHPAEVVEAVLAVGFDDVVAARDRVAAVAAMLADERFRALAEGFSRTNIVEKAGAAAAAAAVDATLFEKPAEGALYERFVSVRDAVEARLASGDYLGGLRELTALREPLDTFFLEVMVMAEDPRARGNRLRLLGELRELFGRIADFGRMDLKKAAR</sequence>
<dbReference type="EMBL" id="CP012332">
    <property type="protein sequence ID" value="AKU91530.1"/>
    <property type="molecule type" value="Genomic_DNA"/>
</dbReference>
<dbReference type="SUPFAM" id="SSF109604">
    <property type="entry name" value="HD-domain/PDEase-like"/>
    <property type="match status" value="1"/>
</dbReference>
<dbReference type="InterPro" id="IPR015944">
    <property type="entry name" value="Gly-tRNA-synth_bsu"/>
</dbReference>
<dbReference type="PANTHER" id="PTHR30075">
    <property type="entry name" value="GLYCYL-TRNA SYNTHETASE"/>
    <property type="match status" value="1"/>
</dbReference>
<keyword evidence="10" id="KW-1185">Reference proteome</keyword>
<keyword evidence="4 8" id="KW-0067">ATP-binding</keyword>
<dbReference type="Pfam" id="PF02092">
    <property type="entry name" value="tRNA_synt_2f"/>
    <property type="match status" value="1"/>
</dbReference>
<keyword evidence="5 8" id="KW-0648">Protein biosynthesis</keyword>
<dbReference type="GO" id="GO:0005524">
    <property type="term" value="F:ATP binding"/>
    <property type="evidence" value="ECO:0007669"/>
    <property type="project" value="UniProtKB-UniRule"/>
</dbReference>
<organism evidence="9 10">
    <name type="scientific">Vulgatibacter incomptus</name>
    <dbReference type="NCBI Taxonomy" id="1391653"/>
    <lineage>
        <taxon>Bacteria</taxon>
        <taxon>Pseudomonadati</taxon>
        <taxon>Myxococcota</taxon>
        <taxon>Myxococcia</taxon>
        <taxon>Myxococcales</taxon>
        <taxon>Cystobacterineae</taxon>
        <taxon>Vulgatibacteraceae</taxon>
        <taxon>Vulgatibacter</taxon>
    </lineage>
</organism>
<dbReference type="PROSITE" id="PS50861">
    <property type="entry name" value="AA_TRNA_LIGASE_II_GLYAB"/>
    <property type="match status" value="1"/>
</dbReference>
<accession>A0A0K1PDD2</accession>
<dbReference type="STRING" id="1391653.AKJ08_1917"/>
<dbReference type="GO" id="GO:0005829">
    <property type="term" value="C:cytosol"/>
    <property type="evidence" value="ECO:0007669"/>
    <property type="project" value="TreeGrafter"/>
</dbReference>
<dbReference type="OrthoDB" id="9775440at2"/>
<evidence type="ECO:0000256" key="7">
    <source>
        <dbReference type="ARBA" id="ARBA00047937"/>
    </source>
</evidence>
<dbReference type="PATRIC" id="fig|1391653.3.peg.2008"/>
<gene>
    <name evidence="8" type="primary">glyS</name>
    <name evidence="9" type="ORF">AKJ08_1917</name>
</gene>
<evidence type="ECO:0000256" key="5">
    <source>
        <dbReference type="ARBA" id="ARBA00022917"/>
    </source>
</evidence>
<dbReference type="NCBIfam" id="TIGR00211">
    <property type="entry name" value="glyS"/>
    <property type="match status" value="1"/>
</dbReference>
<keyword evidence="6 8" id="KW-0030">Aminoacyl-tRNA synthetase</keyword>
<proteinExistence type="inferred from homology"/>
<evidence type="ECO:0000256" key="3">
    <source>
        <dbReference type="ARBA" id="ARBA00022741"/>
    </source>
</evidence>
<keyword evidence="3 8" id="KW-0547">Nucleotide-binding</keyword>
<evidence type="ECO:0000256" key="4">
    <source>
        <dbReference type="ARBA" id="ARBA00022840"/>
    </source>
</evidence>
<evidence type="ECO:0000256" key="1">
    <source>
        <dbReference type="ARBA" id="ARBA00008226"/>
    </source>
</evidence>
<dbReference type="AlphaFoldDB" id="A0A0K1PDD2"/>